<evidence type="ECO:0000256" key="3">
    <source>
        <dbReference type="ARBA" id="ARBA00022664"/>
    </source>
</evidence>
<dbReference type="GO" id="GO:0005634">
    <property type="term" value="C:nucleus"/>
    <property type="evidence" value="ECO:0007669"/>
    <property type="project" value="UniProtKB-SubCell"/>
</dbReference>
<dbReference type="CDD" id="cd22852">
    <property type="entry name" value="SMN_C"/>
    <property type="match status" value="1"/>
</dbReference>
<evidence type="ECO:0000256" key="4">
    <source>
        <dbReference type="ARBA" id="ARBA00023187"/>
    </source>
</evidence>
<keyword evidence="10" id="KW-1185">Reference proteome</keyword>
<keyword evidence="3" id="KW-0507">mRNA processing</keyword>
<keyword evidence="5" id="KW-0539">Nucleus</keyword>
<dbReference type="PANTHER" id="PTHR39267">
    <property type="entry name" value="SURVIVAL MOTOR NEURON-LIKE PROTEIN 1"/>
    <property type="match status" value="1"/>
</dbReference>
<accession>A0ABD0TZB0</accession>
<dbReference type="InterPro" id="IPR040424">
    <property type="entry name" value="Smn1"/>
</dbReference>
<evidence type="ECO:0000259" key="8">
    <source>
        <dbReference type="Pfam" id="PF20636"/>
    </source>
</evidence>
<comment type="caution">
    <text evidence="9">The sequence shown here is derived from an EMBL/GenBank/DDBJ whole genome shotgun (WGS) entry which is preliminary data.</text>
</comment>
<dbReference type="AlphaFoldDB" id="A0ABD0TZB0"/>
<evidence type="ECO:0000313" key="9">
    <source>
        <dbReference type="EMBL" id="KAL0905074.1"/>
    </source>
</evidence>
<feature type="compositionally biased region" description="Basic and acidic residues" evidence="7">
    <location>
        <begin position="287"/>
        <end position="299"/>
    </location>
</feature>
<evidence type="ECO:0000256" key="2">
    <source>
        <dbReference type="ARBA" id="ARBA00005371"/>
    </source>
</evidence>
<dbReference type="Proteomes" id="UP001552299">
    <property type="component" value="Unassembled WGS sequence"/>
</dbReference>
<dbReference type="CDD" id="cd22851">
    <property type="entry name" value="SMN_N"/>
    <property type="match status" value="1"/>
</dbReference>
<dbReference type="InterPro" id="IPR049481">
    <property type="entry name" value="SMN_G2-BD"/>
</dbReference>
<reference evidence="9 10" key="1">
    <citation type="journal article" date="2024" name="Plant Biotechnol. J.">
        <title>Dendrobium thyrsiflorum genome and its molecular insights into genes involved in important horticultural traits.</title>
        <authorList>
            <person name="Chen B."/>
            <person name="Wang J.Y."/>
            <person name="Zheng P.J."/>
            <person name="Li K.L."/>
            <person name="Liang Y.M."/>
            <person name="Chen X.F."/>
            <person name="Zhang C."/>
            <person name="Zhao X."/>
            <person name="He X."/>
            <person name="Zhang G.Q."/>
            <person name="Liu Z.J."/>
            <person name="Xu Q."/>
        </authorList>
    </citation>
    <scope>NUCLEOTIDE SEQUENCE [LARGE SCALE GENOMIC DNA]</scope>
    <source>
        <strain evidence="9">GZMU011</strain>
    </source>
</reference>
<comment type="similarity">
    <text evidence="2">Belongs to the SMN family.</text>
</comment>
<organism evidence="9 10">
    <name type="scientific">Dendrobium thyrsiflorum</name>
    <name type="common">Pinecone-like raceme dendrobium</name>
    <name type="synonym">Orchid</name>
    <dbReference type="NCBI Taxonomy" id="117978"/>
    <lineage>
        <taxon>Eukaryota</taxon>
        <taxon>Viridiplantae</taxon>
        <taxon>Streptophyta</taxon>
        <taxon>Embryophyta</taxon>
        <taxon>Tracheophyta</taxon>
        <taxon>Spermatophyta</taxon>
        <taxon>Magnoliopsida</taxon>
        <taxon>Liliopsida</taxon>
        <taxon>Asparagales</taxon>
        <taxon>Orchidaceae</taxon>
        <taxon>Epidendroideae</taxon>
        <taxon>Malaxideae</taxon>
        <taxon>Dendrobiinae</taxon>
        <taxon>Dendrobium</taxon>
    </lineage>
</organism>
<evidence type="ECO:0000313" key="10">
    <source>
        <dbReference type="Proteomes" id="UP001552299"/>
    </source>
</evidence>
<dbReference type="InterPro" id="IPR047313">
    <property type="entry name" value="SMN_C"/>
</dbReference>
<sequence length="365" mass="40721">MVKGTELWDDSALINAFDAAMKSYKEMHTEYLHERALDRQRDDKNNKKNDTVPTEEAPRGSQIEPEDNNLDVENTLKESCTSSFNNAAATGDPFTQENDIGAHCSVRGFNPPLISDHPCVNPKFVVYSDQQNLDVNELLKQYNELEHKKEKIVEQLWQANYWNYQTQLPCPTSQQQQVSVSSVYENVPNTSCPWCTYQCPMASALSVGHACCPLPSLCCSGSQVQQEVAGAHCSTNHDKCSSVTSFPMNTMNHLVQEDGRAVETGPMPVELVKNSVKEDFAMAFNLHEEKKNGEDDSSSKDLSSTSRKTDLKSVINAWYWAGYHTGRYLLEQEQSDKQNDNTGGGNSPTVSEEKGVTDCQKPAET</sequence>
<dbReference type="Pfam" id="PF20636">
    <property type="entry name" value="SMN_G2-BD"/>
    <property type="match status" value="1"/>
</dbReference>
<feature type="region of interest" description="Disordered" evidence="7">
    <location>
        <begin position="331"/>
        <end position="365"/>
    </location>
</feature>
<dbReference type="GO" id="GO:0006397">
    <property type="term" value="P:mRNA processing"/>
    <property type="evidence" value="ECO:0007669"/>
    <property type="project" value="UniProtKB-KW"/>
</dbReference>
<feature type="coiled-coil region" evidence="6">
    <location>
        <begin position="128"/>
        <end position="155"/>
    </location>
</feature>
<feature type="region of interest" description="Disordered" evidence="7">
    <location>
        <begin position="35"/>
        <end position="68"/>
    </location>
</feature>
<name>A0ABD0TZB0_DENTH</name>
<feature type="compositionally biased region" description="Basic and acidic residues" evidence="7">
    <location>
        <begin position="35"/>
        <end position="50"/>
    </location>
</feature>
<feature type="region of interest" description="Disordered" evidence="7">
    <location>
        <begin position="287"/>
        <end position="307"/>
    </location>
</feature>
<dbReference type="GO" id="GO:0008380">
    <property type="term" value="P:RNA splicing"/>
    <property type="evidence" value="ECO:0007669"/>
    <property type="project" value="UniProtKB-KW"/>
</dbReference>
<evidence type="ECO:0000256" key="5">
    <source>
        <dbReference type="ARBA" id="ARBA00023242"/>
    </source>
</evidence>
<evidence type="ECO:0000256" key="7">
    <source>
        <dbReference type="SAM" id="MobiDB-lite"/>
    </source>
</evidence>
<evidence type="ECO:0000256" key="6">
    <source>
        <dbReference type="SAM" id="Coils"/>
    </source>
</evidence>
<protein>
    <recommendedName>
        <fullName evidence="8">Survival Motor Neuron Gemin2-binding domain-containing protein</fullName>
    </recommendedName>
</protein>
<feature type="domain" description="Survival Motor Neuron Gemin2-binding" evidence="8">
    <location>
        <begin position="3"/>
        <end position="28"/>
    </location>
</feature>
<dbReference type="PANTHER" id="PTHR39267:SF1">
    <property type="entry name" value="SURVIVAL MOTOR NEURON PROTEIN"/>
    <property type="match status" value="1"/>
</dbReference>
<comment type="subcellular location">
    <subcellularLocation>
        <location evidence="1">Nucleus</location>
    </subcellularLocation>
</comment>
<feature type="compositionally biased region" description="Basic and acidic residues" evidence="7">
    <location>
        <begin position="351"/>
        <end position="365"/>
    </location>
</feature>
<keyword evidence="6" id="KW-0175">Coiled coil</keyword>
<gene>
    <name evidence="9" type="ORF">M5K25_027250</name>
</gene>
<evidence type="ECO:0000256" key="1">
    <source>
        <dbReference type="ARBA" id="ARBA00004123"/>
    </source>
</evidence>
<keyword evidence="4" id="KW-0508">mRNA splicing</keyword>
<proteinExistence type="inferred from homology"/>
<dbReference type="EMBL" id="JANQDX010000019">
    <property type="protein sequence ID" value="KAL0905074.1"/>
    <property type="molecule type" value="Genomic_DNA"/>
</dbReference>